<dbReference type="InterPro" id="IPR002539">
    <property type="entry name" value="MaoC-like_dom"/>
</dbReference>
<keyword evidence="3" id="KW-1185">Reference proteome</keyword>
<dbReference type="Pfam" id="PF01575">
    <property type="entry name" value="MaoC_dehydratas"/>
    <property type="match status" value="1"/>
</dbReference>
<evidence type="ECO:0000313" key="2">
    <source>
        <dbReference type="EMBL" id="MFC2926475.1"/>
    </source>
</evidence>
<evidence type="ECO:0000259" key="1">
    <source>
        <dbReference type="Pfam" id="PF01575"/>
    </source>
</evidence>
<proteinExistence type="predicted"/>
<dbReference type="InterPro" id="IPR029069">
    <property type="entry name" value="HotDog_dom_sf"/>
</dbReference>
<feature type="domain" description="MaoC-like" evidence="1">
    <location>
        <begin position="18"/>
        <end position="118"/>
    </location>
</feature>
<dbReference type="Proteomes" id="UP001595379">
    <property type="component" value="Unassembled WGS sequence"/>
</dbReference>
<comment type="caution">
    <text evidence="2">The sequence shown here is derived from an EMBL/GenBank/DDBJ whole genome shotgun (WGS) entry which is preliminary data.</text>
</comment>
<dbReference type="PANTHER" id="PTHR43437">
    <property type="entry name" value="HYDROXYACYL-THIOESTER DEHYDRATASE TYPE 2, MITOCHONDRIAL-RELATED"/>
    <property type="match status" value="1"/>
</dbReference>
<sequence>MSVKDPIPLEDLHIGRSAEVTRLVDDAAVRAFAEVSGDFNPLHLDEEYARRTPFRGRIAHGALIASYISGVLGNELPGPGAIFVSMDIRFQRPVRIDDTITAKATVLEVDLKSRMVTMDCVCTVEGEIAMTATATVMVRTRRKKSAE</sequence>
<organism evidence="2 3">
    <name type="scientific">Hyphobacterium vulgare</name>
    <dbReference type="NCBI Taxonomy" id="1736751"/>
    <lineage>
        <taxon>Bacteria</taxon>
        <taxon>Pseudomonadati</taxon>
        <taxon>Pseudomonadota</taxon>
        <taxon>Alphaproteobacteria</taxon>
        <taxon>Maricaulales</taxon>
        <taxon>Maricaulaceae</taxon>
        <taxon>Hyphobacterium</taxon>
    </lineage>
</organism>
<dbReference type="Gene3D" id="3.10.129.10">
    <property type="entry name" value="Hotdog Thioesterase"/>
    <property type="match status" value="1"/>
</dbReference>
<reference evidence="3" key="1">
    <citation type="journal article" date="2019" name="Int. J. Syst. Evol. Microbiol.">
        <title>The Global Catalogue of Microorganisms (GCM) 10K type strain sequencing project: providing services to taxonomists for standard genome sequencing and annotation.</title>
        <authorList>
            <consortium name="The Broad Institute Genomics Platform"/>
            <consortium name="The Broad Institute Genome Sequencing Center for Infectious Disease"/>
            <person name="Wu L."/>
            <person name="Ma J."/>
        </authorList>
    </citation>
    <scope>NUCLEOTIDE SEQUENCE [LARGE SCALE GENOMIC DNA]</scope>
    <source>
        <strain evidence="3">KCTC 52487</strain>
    </source>
</reference>
<dbReference type="RefSeq" id="WP_343164267.1">
    <property type="nucleotide sequence ID" value="NZ_JBHRSV010000019.1"/>
</dbReference>
<evidence type="ECO:0000313" key="3">
    <source>
        <dbReference type="Proteomes" id="UP001595379"/>
    </source>
</evidence>
<name>A0ABV6ZYH8_9PROT</name>
<protein>
    <submittedName>
        <fullName evidence="2">MaoC family dehydratase</fullName>
    </submittedName>
</protein>
<dbReference type="PANTHER" id="PTHR43437:SF3">
    <property type="entry name" value="HYDROXYACYL-THIOESTER DEHYDRATASE TYPE 2, MITOCHONDRIAL"/>
    <property type="match status" value="1"/>
</dbReference>
<dbReference type="InterPro" id="IPR050965">
    <property type="entry name" value="UPF0336/Enoyl-CoA_hydratase"/>
</dbReference>
<dbReference type="EMBL" id="JBHRSV010000019">
    <property type="protein sequence ID" value="MFC2926475.1"/>
    <property type="molecule type" value="Genomic_DNA"/>
</dbReference>
<accession>A0ABV6ZYH8</accession>
<dbReference type="SUPFAM" id="SSF54637">
    <property type="entry name" value="Thioesterase/thiol ester dehydrase-isomerase"/>
    <property type="match status" value="1"/>
</dbReference>
<gene>
    <name evidence="2" type="ORF">ACFOOR_10200</name>
</gene>
<dbReference type="CDD" id="cd03449">
    <property type="entry name" value="R_hydratase"/>
    <property type="match status" value="1"/>
</dbReference>